<gene>
    <name evidence="2" type="ORF">DespoDRAFT_01644</name>
</gene>
<dbReference type="Proteomes" id="UP000005778">
    <property type="component" value="Chromosome"/>
</dbReference>
<dbReference type="EMBL" id="CM001488">
    <property type="protein sequence ID" value="EIM63568.1"/>
    <property type="molecule type" value="Genomic_DNA"/>
</dbReference>
<feature type="signal peptide" evidence="1">
    <location>
        <begin position="1"/>
        <end position="21"/>
    </location>
</feature>
<organism evidence="2 3">
    <name type="scientific">Desulfobacter postgatei 2ac9</name>
    <dbReference type="NCBI Taxonomy" id="879212"/>
    <lineage>
        <taxon>Bacteria</taxon>
        <taxon>Pseudomonadati</taxon>
        <taxon>Thermodesulfobacteriota</taxon>
        <taxon>Desulfobacteria</taxon>
        <taxon>Desulfobacterales</taxon>
        <taxon>Desulfobacteraceae</taxon>
        <taxon>Desulfobacter</taxon>
    </lineage>
</organism>
<dbReference type="HOGENOM" id="CLU_255563_0_0_7"/>
<keyword evidence="1" id="KW-0732">Signal</keyword>
<dbReference type="SUPFAM" id="SSF51126">
    <property type="entry name" value="Pectin lyase-like"/>
    <property type="match status" value="1"/>
</dbReference>
<keyword evidence="3" id="KW-1185">Reference proteome</keyword>
<dbReference type="InterPro" id="IPR011050">
    <property type="entry name" value="Pectin_lyase_fold/virulence"/>
</dbReference>
<dbReference type="OrthoDB" id="2235251at2"/>
<protein>
    <submittedName>
        <fullName evidence="2">Uncharacterized protein</fullName>
    </submittedName>
</protein>
<reference evidence="2 3" key="1">
    <citation type="submission" date="2011-09" db="EMBL/GenBank/DDBJ databases">
        <authorList>
            <consortium name="US DOE Joint Genome Institute (JGI-PGF)"/>
            <person name="Lucas S."/>
            <person name="Han J."/>
            <person name="Lapidus A."/>
            <person name="Cheng J.-F."/>
            <person name="Goodwin L."/>
            <person name="Pitluck S."/>
            <person name="Peters L."/>
            <person name="Land M.L."/>
            <person name="Hauser L."/>
            <person name="Orellana R."/>
            <person name="Lovley D."/>
            <person name="Woyke T.J."/>
        </authorList>
    </citation>
    <scope>NUCLEOTIDE SEQUENCE [LARGE SCALE GENOMIC DNA]</scope>
    <source>
        <strain evidence="2 3">2ac9</strain>
    </source>
</reference>
<evidence type="ECO:0000313" key="2">
    <source>
        <dbReference type="EMBL" id="EIM63568.1"/>
    </source>
</evidence>
<evidence type="ECO:0000256" key="1">
    <source>
        <dbReference type="SAM" id="SignalP"/>
    </source>
</evidence>
<accession>I5B255</accession>
<proteinExistence type="predicted"/>
<dbReference type="STRING" id="879212.DespoDRAFT_01644"/>
<name>I5B255_9BACT</name>
<feature type="chain" id="PRO_5003700428" evidence="1">
    <location>
        <begin position="22"/>
        <end position="1381"/>
    </location>
</feature>
<sequence length="1381" mass="152482">MKRFILIILISVFMGTGSAFAALSQGIIESKEDLARLEPGHWYKVKDSGDTFSYTNWPGDFPCNSPYNSRITEITDYSGAVVSQQDRAILLHGGGHVATGFNGILAFDLDTLKWKCVDSGTIGGVMDEWESGKPISPSTRLAANINDVLYEFKVTSVWDSHWSAKTGPNEPDWATAPNIGDTVIEDHQAWGEWTNMGIIGWQPNHDYIRGKRILGDVKTKTPSRSLWGDGKSSLDFFKCISDKGSSGSTEPDWAKAEKFGETVIDGDLIWKNMGMSHYQNNYALQEHGGYPWEDKKGSVHSYSHLVFSETMNAMICPISFTWHPSATGFINDHPWIFDIETSMWTEWEIDSRLNELGVVNISTMAIDGKRDIVWMYRRGGKSGPRLWSLDLNTKTWTARDADGTPHAGNGGFLVINPKRDELILYGSSSKSDEKYCIWEINPDNFNSQGHAPVKKLYIKGQTGTAPTGDWDFITSTGYQEHYGVYDTTQDVIVQYAGAKEGSKDRNEAVYLYFSENHHWVKVPAHPNNKITPANIYPYFYGRWNYIEFYNVYIFVDKIDRDVYIYKLSHDKKDTNAPIVDFDIPLTSFSKQIPITKFKVQDDHQWTVKFAVTESVSAPALDSDQWTYKKPETYTTKSGSGPLTLYAHAMDMFGNISAPVSRTVTLNVDDIPPEISNFKIPAASASLQVDVTNFSAADNTEVTGYLITESADIPSADDPGWVSSPPDKWQLSGGGDITLYGWTKDADFNISRAATAPVQVVLSEHQSGAIRVGPHRIYKTLEEAINHVNRSGLKGQCIEIDAGTAYEETSALPYIAVDDLAIVGVSGGLGLRAHIYPANGIGGRNAFLSNTTNGSSAGLTLKWLEISDVYGTSKNSPAVRMHNTDVATSLLIEDCKIYDSYNGLLVGHCPNLDVTLRRTEIYGGGTGGGQEHNIYVGTVNKFLMEYCYTHDSKGGQLIKTRGKYNRIQYNRITDEGVLHNSNYPIDIPSGGESYVIGNLVQKAEGATVDTFVNYGREAKMRVYYQDPTTTPPGSTHYEIYRNGQPTGETFYGQYRYGSYLYSWSSVANTEAGAVDVREGDELVWNGGADRLTVGPRSGWDWNTGPHARHLYVAGNTFVNEKGGATYFIRAHIDTEHIMVINNLIVDRAGGLKWDAAGARPDTEFNITDKQSNIWTTQDPGLKDIDDFDYSLKVGAHTLIDAGDYWGVSASGQSLAPRHSYKHPLSCILRNDDGKPDIGAYAYQESEAEAVCGETEPDCEQVILSDSVPDITVNPGSPVCIYGTSGINNITVHSGAAAELIHFPGNNSIIFSSSAAQFSVSRSGTMVLFEGWDNTRVKVPASLSTQIIVFNDTALPLSIDHNQVLLGRQQVLLSKRSIQTIAS</sequence>
<dbReference type="RefSeq" id="WP_004072789.1">
    <property type="nucleotide sequence ID" value="NZ_CM001488.1"/>
</dbReference>
<dbReference type="eggNOG" id="COG4932">
    <property type="taxonomic scope" value="Bacteria"/>
</dbReference>
<evidence type="ECO:0000313" key="3">
    <source>
        <dbReference type="Proteomes" id="UP000005778"/>
    </source>
</evidence>
<reference evidence="2 3" key="2">
    <citation type="submission" date="2012-02" db="EMBL/GenBank/DDBJ databases">
        <title>Improved High-Quality Draft sequence of Desulfobacter postgatei 2ac9.</title>
        <authorList>
            <consortium name="US DOE Joint Genome Institute"/>
            <person name="Lucas S."/>
            <person name="Han J."/>
            <person name="Lapidus A."/>
            <person name="Cheng J.-F."/>
            <person name="Goodwin L."/>
            <person name="Pitluck S."/>
            <person name="Peters L."/>
            <person name="Ovchinnikova G."/>
            <person name="Held B."/>
            <person name="Detter J.C."/>
            <person name="Han C."/>
            <person name="Tapia R."/>
            <person name="Land M."/>
            <person name="Hauser L."/>
            <person name="Kyrpides N."/>
            <person name="Ivanova N."/>
            <person name="Pagani I."/>
            <person name="Orellana R."/>
            <person name="Lovley D."/>
            <person name="Woyke T."/>
        </authorList>
    </citation>
    <scope>NUCLEOTIDE SEQUENCE [LARGE SCALE GENOMIC DNA]</scope>
    <source>
        <strain evidence="2 3">2ac9</strain>
    </source>
</reference>